<comment type="caution">
    <text evidence="5">The sequence shown here is derived from an EMBL/GenBank/DDBJ whole genome shotgun (WGS) entry which is preliminary data.</text>
</comment>
<dbReference type="InterPro" id="IPR036188">
    <property type="entry name" value="FAD/NAD-bd_sf"/>
</dbReference>
<dbReference type="STRING" id="73230.A0A2B7ZAT8"/>
<accession>A0A2B7ZAT8</accession>
<reference evidence="5 6" key="1">
    <citation type="submission" date="2017-10" db="EMBL/GenBank/DDBJ databases">
        <title>Comparative genomics in systemic dimorphic fungi from Ajellomycetaceae.</title>
        <authorList>
            <person name="Munoz J.F."/>
            <person name="Mcewen J.G."/>
            <person name="Clay O.K."/>
            <person name="Cuomo C.A."/>
        </authorList>
    </citation>
    <scope>NUCLEOTIDE SEQUENCE [LARGE SCALE GENOMIC DNA]</scope>
    <source>
        <strain evidence="5 6">UAMH4076</strain>
    </source>
</reference>
<dbReference type="EMBL" id="PDND01000160">
    <property type="protein sequence ID" value="PGH30695.1"/>
    <property type="molecule type" value="Genomic_DNA"/>
</dbReference>
<gene>
    <name evidence="5" type="ORF">GX50_06559</name>
</gene>
<sequence>MPPQPLKYYDALIIGAGFGGIYQLHSLLNLHLNIQTQTQPQPQPLNIHLIDESPSIGGTWYWNRYPGAMSDTESFVYRYSWDKDDLRTYPWPRHYLKQPDVLAYLEHVVRKHDLRRYMSLNMRVKGAVWDGEAGVWRVTAVKVRRGVGGRGQGGEGEVEGDEEGEEILFIARYLVTALGLLSEKNYPDIRRMNDFRGTICHTAAWRPDINLSNKRVGVIGTGSTGVQVITEIAGKVQSLTCFQRRAQYSVPSRDGPVSASYRAKINKDYDVIMAKMQQSLVGFGFEESTRAYESVPEAEREGVFEHLWKRGNGFYFMFGGFSDISTSTVANEAACDFIRKKIGEIVRDPEKARMLMPTDRYARRPLCDSGYYDQFNRDNVHIVDVGAGNPLSHFTDKGLVTRDGTEHELDVVIFATGFDAIDGNYNRLQIRGVGGRMLQEHWAERGPTSYLGISVANFPNFFMITGPQGPFCNIPPVIETQVRFVSFLIGKAELSRKVAAAATATRTGAGRGSTGTIIEATVESEKQWMQRCERIADRSLFKGTSSWLFGSNVNGKKEAVRFFLGGLKKYNRALENVAEGRLRGFKPLVQGTERDSNRTRNFRNRL</sequence>
<dbReference type="Proteomes" id="UP000226031">
    <property type="component" value="Unassembled WGS sequence"/>
</dbReference>
<dbReference type="SUPFAM" id="SSF51905">
    <property type="entry name" value="FAD/NAD(P)-binding domain"/>
    <property type="match status" value="3"/>
</dbReference>
<keyword evidence="1" id="KW-0285">Flavoprotein</keyword>
<proteinExistence type="predicted"/>
<keyword evidence="6" id="KW-1185">Reference proteome</keyword>
<organism evidence="5 6">
    <name type="scientific">[Emmonsia] crescens</name>
    <dbReference type="NCBI Taxonomy" id="73230"/>
    <lineage>
        <taxon>Eukaryota</taxon>
        <taxon>Fungi</taxon>
        <taxon>Dikarya</taxon>
        <taxon>Ascomycota</taxon>
        <taxon>Pezizomycotina</taxon>
        <taxon>Eurotiomycetes</taxon>
        <taxon>Eurotiomycetidae</taxon>
        <taxon>Onygenales</taxon>
        <taxon>Ajellomycetaceae</taxon>
        <taxon>Emergomyces</taxon>
    </lineage>
</organism>
<dbReference type="GO" id="GO:0016491">
    <property type="term" value="F:oxidoreductase activity"/>
    <property type="evidence" value="ECO:0007669"/>
    <property type="project" value="UniProtKB-KW"/>
</dbReference>
<evidence type="ECO:0000256" key="1">
    <source>
        <dbReference type="ARBA" id="ARBA00022630"/>
    </source>
</evidence>
<dbReference type="PANTHER" id="PTHR43098">
    <property type="entry name" value="L-ORNITHINE N(5)-MONOOXYGENASE-RELATED"/>
    <property type="match status" value="1"/>
</dbReference>
<evidence type="ECO:0000256" key="2">
    <source>
        <dbReference type="ARBA" id="ARBA00022827"/>
    </source>
</evidence>
<name>A0A2B7ZAT8_9EURO</name>
<keyword evidence="2" id="KW-0274">FAD</keyword>
<dbReference type="Gene3D" id="3.50.50.60">
    <property type="entry name" value="FAD/NAD(P)-binding domain"/>
    <property type="match status" value="3"/>
</dbReference>
<evidence type="ECO:0000313" key="5">
    <source>
        <dbReference type="EMBL" id="PGH30695.1"/>
    </source>
</evidence>
<keyword evidence="3" id="KW-0521">NADP</keyword>
<evidence type="ECO:0000256" key="3">
    <source>
        <dbReference type="ARBA" id="ARBA00022857"/>
    </source>
</evidence>
<dbReference type="PANTHER" id="PTHR43098:SF5">
    <property type="entry name" value="DUAL-FUNCTIONAL MONOOXYGENASE_METHYLTRANSFERASE PSOF"/>
    <property type="match status" value="1"/>
</dbReference>
<dbReference type="AlphaFoldDB" id="A0A2B7ZAT8"/>
<dbReference type="InterPro" id="IPR050775">
    <property type="entry name" value="FAD-binding_Monooxygenases"/>
</dbReference>
<dbReference type="VEuPathDB" id="FungiDB:EMCG_06019"/>
<keyword evidence="4" id="KW-0560">Oxidoreductase</keyword>
<evidence type="ECO:0000313" key="6">
    <source>
        <dbReference type="Proteomes" id="UP000226031"/>
    </source>
</evidence>
<protein>
    <recommendedName>
        <fullName evidence="7">Cyclohexanone monooxygenase</fullName>
    </recommendedName>
</protein>
<evidence type="ECO:0000256" key="4">
    <source>
        <dbReference type="ARBA" id="ARBA00023002"/>
    </source>
</evidence>
<evidence type="ECO:0008006" key="7">
    <source>
        <dbReference type="Google" id="ProtNLM"/>
    </source>
</evidence>